<reference evidence="1" key="1">
    <citation type="submission" date="2023-04" db="EMBL/GenBank/DDBJ databases">
        <title>Draft Genome sequencing of Naganishia species isolated from polar environments using Oxford Nanopore Technology.</title>
        <authorList>
            <person name="Leo P."/>
            <person name="Venkateswaran K."/>
        </authorList>
    </citation>
    <scope>NUCLEOTIDE SEQUENCE</scope>
    <source>
        <strain evidence="1">MNA-CCFEE 5261</strain>
    </source>
</reference>
<sequence length="702" mass="76622">MPSLAPTHDPFPAVTGGEYVVSNSTSEQLEQQLIVRHLTYRHLRHQQGGQQYRAVGAELRSICGSNPHRQTPGLEITSLRRIRVQRRDRFSTSPRYCSRALAQGVESWTEIHMALPACTVCRRAFRTALQQPAPHNVRSLSLKVIRPAGQASPRPLQRSSSFLSRVSKASFSTNSNRRNGSAVAPPIGNINKIAPQKIYTSTYRTRPLPPPSSVFHYHFAEPVGNDSGNDEAGDIFRQPQFSGGLPAYIDGISGQTLSREALRRSSLRLGYALTHSIDSKNPPIAQAGDVIFILSPNSLHYPIVFFACQAALLIPTLCNSSAMSRDVAYQLKDSTAKVGFVHPDLMGVWEGAIQILKEDAQRSGEKAEDIPVFVMQSLEDCSGLERGYSSYESLLQPDKSGEVSQSRSFQSWEAAIGNWQGLQVKEALPVEELPQTEVSYDDTAVICYSSGTTGLPKGVVVRLQWVGCMLLIASPPILGVMTTHRNLTVMETIFTEALIPMSSETKDAALGLLPFSHIFGLTLDVRVLLHPLTMGVPVVTVPKFTPYTFFSAIESHGVTWSFIVPPIVNFLANFPGLDKHDLGCLRGLLSGAAPMAGEVALKAMQRMEKATGKEFMITQGSDRLKEMIKVKGYQVAPAELESLLMGHPDVLDAGVIGVKAADGVTESPKAFIVPRGGMEGKSAEEIARFEQTITSWISKQAS</sequence>
<keyword evidence="2" id="KW-1185">Reference proteome</keyword>
<proteinExistence type="predicted"/>
<accession>A0ACC2V9M9</accession>
<comment type="caution">
    <text evidence="1">The sequence shown here is derived from an EMBL/GenBank/DDBJ whole genome shotgun (WGS) entry which is preliminary data.</text>
</comment>
<organism evidence="1 2">
    <name type="scientific">Naganishia cerealis</name>
    <dbReference type="NCBI Taxonomy" id="610337"/>
    <lineage>
        <taxon>Eukaryota</taxon>
        <taxon>Fungi</taxon>
        <taxon>Dikarya</taxon>
        <taxon>Basidiomycota</taxon>
        <taxon>Agaricomycotina</taxon>
        <taxon>Tremellomycetes</taxon>
        <taxon>Filobasidiales</taxon>
        <taxon>Filobasidiaceae</taxon>
        <taxon>Naganishia</taxon>
    </lineage>
</organism>
<evidence type="ECO:0000313" key="1">
    <source>
        <dbReference type="EMBL" id="KAJ9095763.1"/>
    </source>
</evidence>
<dbReference type="EMBL" id="JASBWR010000099">
    <property type="protein sequence ID" value="KAJ9095763.1"/>
    <property type="molecule type" value="Genomic_DNA"/>
</dbReference>
<protein>
    <submittedName>
        <fullName evidence="1">Uncharacterized protein</fullName>
    </submittedName>
</protein>
<gene>
    <name evidence="1" type="ORF">QFC19_007476</name>
</gene>
<evidence type="ECO:0000313" key="2">
    <source>
        <dbReference type="Proteomes" id="UP001241377"/>
    </source>
</evidence>
<name>A0ACC2V9M9_9TREE</name>
<dbReference type="Proteomes" id="UP001241377">
    <property type="component" value="Unassembled WGS sequence"/>
</dbReference>